<dbReference type="PANTHER" id="PTHR13078:SF57">
    <property type="entry name" value="DEHYDRATASE, PUTATIVE (AFU_ORTHOLOGUE AFUA_5G00640)-RELATED"/>
    <property type="match status" value="1"/>
</dbReference>
<dbReference type="GO" id="GO:0003857">
    <property type="term" value="F:(3S)-3-hydroxyacyl-CoA dehydrogenase (NAD+) activity"/>
    <property type="evidence" value="ECO:0007669"/>
    <property type="project" value="TreeGrafter"/>
</dbReference>
<evidence type="ECO:0000259" key="1">
    <source>
        <dbReference type="Pfam" id="PF01575"/>
    </source>
</evidence>
<name>A0AAD4LXG6_9AGAM</name>
<organism evidence="3 4">
    <name type="scientific">Multifurca ochricompacta</name>
    <dbReference type="NCBI Taxonomy" id="376703"/>
    <lineage>
        <taxon>Eukaryota</taxon>
        <taxon>Fungi</taxon>
        <taxon>Dikarya</taxon>
        <taxon>Basidiomycota</taxon>
        <taxon>Agaricomycotina</taxon>
        <taxon>Agaricomycetes</taxon>
        <taxon>Russulales</taxon>
        <taxon>Russulaceae</taxon>
        <taxon>Multifurca</taxon>
    </lineage>
</organism>
<feature type="domain" description="Peroxisomal multifunctional enzyme type 2-like N-terminal" evidence="2">
    <location>
        <begin position="29"/>
        <end position="148"/>
    </location>
</feature>
<dbReference type="Gene3D" id="3.10.129.10">
    <property type="entry name" value="Hotdog Thioesterase"/>
    <property type="match status" value="1"/>
</dbReference>
<dbReference type="SUPFAM" id="SSF54637">
    <property type="entry name" value="Thioesterase/thiol ester dehydrase-isomerase"/>
    <property type="match status" value="2"/>
</dbReference>
<dbReference type="AlphaFoldDB" id="A0AAD4LXG6"/>
<reference evidence="3" key="1">
    <citation type="journal article" date="2022" name="New Phytol.">
        <title>Evolutionary transition to the ectomycorrhizal habit in the genomes of a hyperdiverse lineage of mushroom-forming fungi.</title>
        <authorList>
            <person name="Looney B."/>
            <person name="Miyauchi S."/>
            <person name="Morin E."/>
            <person name="Drula E."/>
            <person name="Courty P.E."/>
            <person name="Kohler A."/>
            <person name="Kuo A."/>
            <person name="LaButti K."/>
            <person name="Pangilinan J."/>
            <person name="Lipzen A."/>
            <person name="Riley R."/>
            <person name="Andreopoulos W."/>
            <person name="He G."/>
            <person name="Johnson J."/>
            <person name="Nolan M."/>
            <person name="Tritt A."/>
            <person name="Barry K.W."/>
            <person name="Grigoriev I.V."/>
            <person name="Nagy L.G."/>
            <person name="Hibbett D."/>
            <person name="Henrissat B."/>
            <person name="Matheny P.B."/>
            <person name="Labbe J."/>
            <person name="Martin F.M."/>
        </authorList>
    </citation>
    <scope>NUCLEOTIDE SEQUENCE</scope>
    <source>
        <strain evidence="3">BPL690</strain>
    </source>
</reference>
<dbReference type="Pfam" id="PF22622">
    <property type="entry name" value="MFE-2_hydrat-2_N"/>
    <property type="match status" value="1"/>
</dbReference>
<dbReference type="InterPro" id="IPR029069">
    <property type="entry name" value="HotDog_dom_sf"/>
</dbReference>
<proteinExistence type="predicted"/>
<feature type="domain" description="MaoC-like" evidence="1">
    <location>
        <begin position="200"/>
        <end position="287"/>
    </location>
</feature>
<dbReference type="GO" id="GO:0005777">
    <property type="term" value="C:peroxisome"/>
    <property type="evidence" value="ECO:0007669"/>
    <property type="project" value="TreeGrafter"/>
</dbReference>
<dbReference type="Pfam" id="PF01575">
    <property type="entry name" value="MaoC_dehydratas"/>
    <property type="match status" value="1"/>
</dbReference>
<sequence length="320" mass="34800">MSSGSTATFSSHTLQSIVGREYGADPVSWNKRDLLAYALGIGATPAEQQFVNELHPSFAAFPTFPVVLFLKGKDDSVTEFTNTINRTNAIKGLPYFDPSHLVHATQSIEILKPLPLVSGPGWLLKKRLISIRENKSGVILENEFVLVDPDETPYARLTTAMFNLTGKITGQRYTRSVVSLPEAKPIPRDRAPNWVVADRTYVHQALIYRLSGDYNPLHIDPNASSSGGGVILHGLSTLGFAARALIRTVGYGRPSSLQYLNVRFTAPVTPGDGLETSAWDVGSGPGGVIEVAFEVRNTRTGKVVIGGGHARFARWEQSKL</sequence>
<protein>
    <submittedName>
        <fullName evidence="3">Peroxisomal dehydratase</fullName>
    </submittedName>
</protein>
<evidence type="ECO:0000313" key="3">
    <source>
        <dbReference type="EMBL" id="KAI0291598.1"/>
    </source>
</evidence>
<evidence type="ECO:0000259" key="2">
    <source>
        <dbReference type="Pfam" id="PF22622"/>
    </source>
</evidence>
<dbReference type="EMBL" id="WTXG01000152">
    <property type="protein sequence ID" value="KAI0291598.1"/>
    <property type="molecule type" value="Genomic_DNA"/>
</dbReference>
<gene>
    <name evidence="3" type="ORF">B0F90DRAFT_1942020</name>
</gene>
<dbReference type="InterPro" id="IPR054357">
    <property type="entry name" value="MFE-2_N"/>
</dbReference>
<keyword evidence="4" id="KW-1185">Reference proteome</keyword>
<dbReference type="InterPro" id="IPR002539">
    <property type="entry name" value="MaoC-like_dom"/>
</dbReference>
<accession>A0AAD4LXG6</accession>
<comment type="caution">
    <text evidence="3">The sequence shown here is derived from an EMBL/GenBank/DDBJ whole genome shotgun (WGS) entry which is preliminary data.</text>
</comment>
<dbReference type="GO" id="GO:0006635">
    <property type="term" value="P:fatty acid beta-oxidation"/>
    <property type="evidence" value="ECO:0007669"/>
    <property type="project" value="TreeGrafter"/>
</dbReference>
<dbReference type="Proteomes" id="UP001203297">
    <property type="component" value="Unassembled WGS sequence"/>
</dbReference>
<evidence type="ECO:0000313" key="4">
    <source>
        <dbReference type="Proteomes" id="UP001203297"/>
    </source>
</evidence>
<dbReference type="GO" id="GO:0004300">
    <property type="term" value="F:enoyl-CoA hydratase activity"/>
    <property type="evidence" value="ECO:0007669"/>
    <property type="project" value="TreeGrafter"/>
</dbReference>
<dbReference type="GO" id="GO:0044594">
    <property type="term" value="F:17-beta-hydroxysteroid dehydrogenase (NAD+) activity"/>
    <property type="evidence" value="ECO:0007669"/>
    <property type="project" value="TreeGrafter"/>
</dbReference>
<dbReference type="PANTHER" id="PTHR13078">
    <property type="entry name" value="PEROXISOMAL MULTIFUNCTIONAL ENZYME TYPE 2-RELATED"/>
    <property type="match status" value="1"/>
</dbReference>